<dbReference type="GO" id="GO:0016787">
    <property type="term" value="F:hydrolase activity"/>
    <property type="evidence" value="ECO:0007669"/>
    <property type="project" value="UniProtKB-KW"/>
</dbReference>
<dbReference type="EMBL" id="MDHN01000005">
    <property type="protein sequence ID" value="OFC72317.1"/>
    <property type="molecule type" value="Genomic_DNA"/>
</dbReference>
<gene>
    <name evidence="2" type="ORF">BFC18_03410</name>
</gene>
<keyword evidence="3" id="KW-1185">Reference proteome</keyword>
<dbReference type="SUPFAM" id="SSF53474">
    <property type="entry name" value="alpha/beta-Hydrolases"/>
    <property type="match status" value="1"/>
</dbReference>
<protein>
    <submittedName>
        <fullName evidence="2">Alpha/beta hydrolase</fullName>
    </submittedName>
</protein>
<sequence length="211" mass="23047">MTFSTQITPAENEVATLILAHGAGAGMHSDFMADMAIRLAEQKITVIRFDFPYMQIMTETGKRRPPEKIDKLEAHYLAQIDALRSSVSTPLFIGGKSMGGRVSTLILDQADVAGSVVYGYPFHPPGKPEKLRTAHLEALSKPLCIIQGERDTFGTKGEVAQYPLSSSIETVFLQDGDHSLKPRKASGITFDDNMATAVSATVTFINRHIHD</sequence>
<organism evidence="2 3">
    <name type="scientific">Alteromonas confluentis</name>
    <dbReference type="NCBI Taxonomy" id="1656094"/>
    <lineage>
        <taxon>Bacteria</taxon>
        <taxon>Pseudomonadati</taxon>
        <taxon>Pseudomonadota</taxon>
        <taxon>Gammaproteobacteria</taxon>
        <taxon>Alteromonadales</taxon>
        <taxon>Alteromonadaceae</taxon>
        <taxon>Alteromonas/Salinimonas group</taxon>
        <taxon>Alteromonas</taxon>
    </lineage>
</organism>
<proteinExistence type="predicted"/>
<feature type="domain" description="KANL3/Tex30 alpha/beta hydrolase-like" evidence="1">
    <location>
        <begin position="15"/>
        <end position="206"/>
    </location>
</feature>
<dbReference type="STRING" id="1656094.BFC18_03410"/>
<dbReference type="InterPro" id="IPR026555">
    <property type="entry name" value="NSL3/Tex30"/>
</dbReference>
<accession>A0A1E7ZFN4</accession>
<dbReference type="Gene3D" id="3.40.50.1820">
    <property type="entry name" value="alpha/beta hydrolase"/>
    <property type="match status" value="1"/>
</dbReference>
<comment type="caution">
    <text evidence="2">The sequence shown here is derived from an EMBL/GenBank/DDBJ whole genome shotgun (WGS) entry which is preliminary data.</text>
</comment>
<name>A0A1E7ZFN4_9ALTE</name>
<evidence type="ECO:0000259" key="1">
    <source>
        <dbReference type="Pfam" id="PF20408"/>
    </source>
</evidence>
<dbReference type="PANTHER" id="PTHR13136:SF11">
    <property type="entry name" value="TESTIS-EXPRESSED PROTEIN 30"/>
    <property type="match status" value="1"/>
</dbReference>
<keyword evidence="2" id="KW-0378">Hydrolase</keyword>
<dbReference type="Pfam" id="PF20408">
    <property type="entry name" value="Abhydrolase_11"/>
    <property type="match status" value="1"/>
</dbReference>
<dbReference type="AlphaFoldDB" id="A0A1E7ZFN4"/>
<dbReference type="OrthoDB" id="652634at2"/>
<dbReference type="RefSeq" id="WP_070123544.1">
    <property type="nucleotide sequence ID" value="NZ_MDHN01000005.1"/>
</dbReference>
<dbReference type="PANTHER" id="PTHR13136">
    <property type="entry name" value="TESTIS DEVELOPMENT PROTEIN PRTD"/>
    <property type="match status" value="1"/>
</dbReference>
<dbReference type="InterPro" id="IPR046879">
    <property type="entry name" value="KANL3/Tex30_Abhydrolase"/>
</dbReference>
<reference evidence="2 3" key="1">
    <citation type="submission" date="2016-08" db="EMBL/GenBank/DDBJ databases">
        <authorList>
            <person name="Seilhamer J.J."/>
        </authorList>
    </citation>
    <scope>NUCLEOTIDE SEQUENCE [LARGE SCALE GENOMIC DNA]</scope>
    <source>
        <strain evidence="2 3">KCTC 42603</strain>
    </source>
</reference>
<evidence type="ECO:0000313" key="2">
    <source>
        <dbReference type="EMBL" id="OFC72317.1"/>
    </source>
</evidence>
<evidence type="ECO:0000313" key="3">
    <source>
        <dbReference type="Proteomes" id="UP000175691"/>
    </source>
</evidence>
<dbReference type="Proteomes" id="UP000175691">
    <property type="component" value="Unassembled WGS sequence"/>
</dbReference>
<dbReference type="InterPro" id="IPR029058">
    <property type="entry name" value="AB_hydrolase_fold"/>
</dbReference>